<evidence type="ECO:0000313" key="4">
    <source>
        <dbReference type="Ensembl" id="ENSSMAP00000050037.1"/>
    </source>
</evidence>
<dbReference type="InterPro" id="IPR013106">
    <property type="entry name" value="Ig_V-set"/>
</dbReference>
<accession>A0A8D3CRX9</accession>
<name>A0A8D3CRX9_SCOMX</name>
<dbReference type="InterPro" id="IPR003599">
    <property type="entry name" value="Ig_sub"/>
</dbReference>
<proteinExistence type="predicted"/>
<dbReference type="Gene3D" id="2.60.40.10">
    <property type="entry name" value="Immunoglobulins"/>
    <property type="match status" value="1"/>
</dbReference>
<dbReference type="SMART" id="SM00409">
    <property type="entry name" value="IG"/>
    <property type="match status" value="1"/>
</dbReference>
<evidence type="ECO:0000256" key="2">
    <source>
        <dbReference type="SAM" id="SignalP"/>
    </source>
</evidence>
<dbReference type="GeneTree" id="ENSGT01130000278379"/>
<dbReference type="InterPro" id="IPR013783">
    <property type="entry name" value="Ig-like_fold"/>
</dbReference>
<protein>
    <recommendedName>
        <fullName evidence="3">Ig-like domain-containing protein</fullName>
    </recommendedName>
</protein>
<feature type="signal peptide" evidence="2">
    <location>
        <begin position="1"/>
        <end position="20"/>
    </location>
</feature>
<dbReference type="AlphaFoldDB" id="A0A8D3CRX9"/>
<reference evidence="4" key="2">
    <citation type="submission" date="2025-08" db="UniProtKB">
        <authorList>
            <consortium name="Ensembl"/>
        </authorList>
    </citation>
    <scope>IDENTIFICATION</scope>
</reference>
<organism evidence="4 5">
    <name type="scientific">Scophthalmus maximus</name>
    <name type="common">Turbot</name>
    <name type="synonym">Psetta maxima</name>
    <dbReference type="NCBI Taxonomy" id="52904"/>
    <lineage>
        <taxon>Eukaryota</taxon>
        <taxon>Metazoa</taxon>
        <taxon>Chordata</taxon>
        <taxon>Craniata</taxon>
        <taxon>Vertebrata</taxon>
        <taxon>Euteleostomi</taxon>
        <taxon>Actinopterygii</taxon>
        <taxon>Neopterygii</taxon>
        <taxon>Teleostei</taxon>
        <taxon>Neoteleostei</taxon>
        <taxon>Acanthomorphata</taxon>
        <taxon>Carangaria</taxon>
        <taxon>Pleuronectiformes</taxon>
        <taxon>Pleuronectoidei</taxon>
        <taxon>Scophthalmidae</taxon>
        <taxon>Scophthalmus</taxon>
    </lineage>
</organism>
<evidence type="ECO:0000313" key="5">
    <source>
        <dbReference type="Proteomes" id="UP000694558"/>
    </source>
</evidence>
<evidence type="ECO:0000256" key="1">
    <source>
        <dbReference type="SAM" id="Phobius"/>
    </source>
</evidence>
<dbReference type="InterPro" id="IPR036179">
    <property type="entry name" value="Ig-like_dom_sf"/>
</dbReference>
<dbReference type="SUPFAM" id="SSF48726">
    <property type="entry name" value="Immunoglobulin"/>
    <property type="match status" value="1"/>
</dbReference>
<feature type="domain" description="Ig-like" evidence="3">
    <location>
        <begin position="20"/>
        <end position="109"/>
    </location>
</feature>
<feature type="transmembrane region" description="Helical" evidence="1">
    <location>
        <begin position="141"/>
        <end position="162"/>
    </location>
</feature>
<keyword evidence="2" id="KW-0732">Signal</keyword>
<sequence length="221" mass="24514">TMNINFLTALLCTSWISVSPSEFRTVEVRSGKEATLLCNNYTSFPVHIFWFRLGNGPNTSCISSMFSYDTNASICGGFLNGRFKMTSNVSTIFLQIMQVEVPDSGLYSCGFLTNIHSRQLPVVVSATYLKVHDESDEQTHLTSVILGSVITFLIIIIIALVLKIWKCHKAHEEGQDPQHSENPASNDLNYVALSFLPKTGRSRGPASKRELETDVVYAAAR</sequence>
<reference evidence="4" key="1">
    <citation type="submission" date="2023-05" db="EMBL/GenBank/DDBJ databases">
        <title>High-quality long-read genome of Scophthalmus maximus.</title>
        <authorList>
            <person name="Lien S."/>
            <person name="Martinez P."/>
        </authorList>
    </citation>
    <scope>NUCLEOTIDE SEQUENCE [LARGE SCALE GENOMIC DNA]</scope>
</reference>
<keyword evidence="1" id="KW-0812">Transmembrane</keyword>
<dbReference type="Proteomes" id="UP000694558">
    <property type="component" value="Chromosome 4"/>
</dbReference>
<dbReference type="Pfam" id="PF07686">
    <property type="entry name" value="V-set"/>
    <property type="match status" value="1"/>
</dbReference>
<dbReference type="InterPro" id="IPR007110">
    <property type="entry name" value="Ig-like_dom"/>
</dbReference>
<keyword evidence="1" id="KW-1133">Transmembrane helix</keyword>
<evidence type="ECO:0000259" key="3">
    <source>
        <dbReference type="PROSITE" id="PS50835"/>
    </source>
</evidence>
<dbReference type="Ensembl" id="ENSSMAT00000048475.1">
    <property type="protein sequence ID" value="ENSSMAP00000050037.1"/>
    <property type="gene ID" value="ENSSMAG00000033785.1"/>
</dbReference>
<dbReference type="PROSITE" id="PS50835">
    <property type="entry name" value="IG_LIKE"/>
    <property type="match status" value="1"/>
</dbReference>
<keyword evidence="1" id="KW-0472">Membrane</keyword>
<gene>
    <name evidence="4" type="primary">LOC118300087</name>
</gene>
<feature type="chain" id="PRO_5034871145" description="Ig-like domain-containing protein" evidence="2">
    <location>
        <begin position="21"/>
        <end position="221"/>
    </location>
</feature>